<proteinExistence type="predicted"/>
<name>A0A919BY57_STRFL</name>
<organism evidence="1 2">
    <name type="scientific">Streptomyces filamentosus</name>
    <name type="common">Streptomyces roseosporus</name>
    <dbReference type="NCBI Taxonomy" id="67294"/>
    <lineage>
        <taxon>Bacteria</taxon>
        <taxon>Bacillati</taxon>
        <taxon>Actinomycetota</taxon>
        <taxon>Actinomycetes</taxon>
        <taxon>Kitasatosporales</taxon>
        <taxon>Streptomycetaceae</taxon>
        <taxon>Streptomyces</taxon>
    </lineage>
</organism>
<dbReference type="Proteomes" id="UP000632849">
    <property type="component" value="Unassembled WGS sequence"/>
</dbReference>
<accession>A0A919BY57</accession>
<dbReference type="EMBL" id="BNBE01000003">
    <property type="protein sequence ID" value="GHG22981.1"/>
    <property type="molecule type" value="Genomic_DNA"/>
</dbReference>
<evidence type="ECO:0000313" key="2">
    <source>
        <dbReference type="Proteomes" id="UP000632849"/>
    </source>
</evidence>
<protein>
    <submittedName>
        <fullName evidence="1">Uncharacterized protein</fullName>
    </submittedName>
</protein>
<evidence type="ECO:0000313" key="1">
    <source>
        <dbReference type="EMBL" id="GHG22981.1"/>
    </source>
</evidence>
<keyword evidence="2" id="KW-1185">Reference proteome</keyword>
<dbReference type="AlphaFoldDB" id="A0A919BY57"/>
<comment type="caution">
    <text evidence="1">The sequence shown here is derived from an EMBL/GenBank/DDBJ whole genome shotgun (WGS) entry which is preliminary data.</text>
</comment>
<reference evidence="1" key="1">
    <citation type="journal article" date="2014" name="Int. J. Syst. Evol. Microbiol.">
        <title>Complete genome sequence of Corynebacterium casei LMG S-19264T (=DSM 44701T), isolated from a smear-ripened cheese.</title>
        <authorList>
            <consortium name="US DOE Joint Genome Institute (JGI-PGF)"/>
            <person name="Walter F."/>
            <person name="Albersmeier A."/>
            <person name="Kalinowski J."/>
            <person name="Ruckert C."/>
        </authorList>
    </citation>
    <scope>NUCLEOTIDE SEQUENCE</scope>
    <source>
        <strain evidence="1">JCM 4122</strain>
    </source>
</reference>
<sequence>MPRATASSTTTSAGAALSALTAAGVGAHFAPEERVILAYPAAIAQDAALQGEHIMIRWSYDPDHPHQDRVRFEATAWIPGGRPNFHPLGTAYTTPVPRDLASEAGQCARAVAEWLSSPRPTAGAVLVAALAEYGIRADSDDVGMSYAVAFDPETPSWNVRAGFHLSVGDRDPSVDHVPASHTGWTVCVHDDQGEPIGDPLYVAGNGGLVDCVGDSAAAAAVIADYLSAPVSRHCDCYSQERYRRYHDRECNRYRRP</sequence>
<reference evidence="1" key="2">
    <citation type="submission" date="2020-09" db="EMBL/GenBank/DDBJ databases">
        <authorList>
            <person name="Sun Q."/>
            <person name="Ohkuma M."/>
        </authorList>
    </citation>
    <scope>NUCLEOTIDE SEQUENCE</scope>
    <source>
        <strain evidence="1">JCM 4122</strain>
    </source>
</reference>
<gene>
    <name evidence="1" type="ORF">GCM10017667_68790</name>
</gene>